<feature type="domain" description="CheW-like" evidence="1">
    <location>
        <begin position="12"/>
        <end position="156"/>
    </location>
</feature>
<dbReference type="PANTHER" id="PTHR22617">
    <property type="entry name" value="CHEMOTAXIS SENSOR HISTIDINE KINASE-RELATED"/>
    <property type="match status" value="1"/>
</dbReference>
<name>A0A975B4Z2_9BACT</name>
<evidence type="ECO:0000313" key="2">
    <source>
        <dbReference type="EMBL" id="QTA78874.1"/>
    </source>
</evidence>
<dbReference type="KEGG" id="dli:dnl_11180"/>
<proteinExistence type="predicted"/>
<evidence type="ECO:0000259" key="1">
    <source>
        <dbReference type="PROSITE" id="PS50851"/>
    </source>
</evidence>
<dbReference type="Gene3D" id="2.40.50.180">
    <property type="entry name" value="CheA-289, Domain 4"/>
    <property type="match status" value="1"/>
</dbReference>
<keyword evidence="3" id="KW-1185">Reference proteome</keyword>
<dbReference type="GO" id="GO:0005829">
    <property type="term" value="C:cytosol"/>
    <property type="evidence" value="ECO:0007669"/>
    <property type="project" value="TreeGrafter"/>
</dbReference>
<dbReference type="InterPro" id="IPR036061">
    <property type="entry name" value="CheW-like_dom_sf"/>
</dbReference>
<evidence type="ECO:0000313" key="3">
    <source>
        <dbReference type="Proteomes" id="UP000663720"/>
    </source>
</evidence>
<accession>A0A975B4Z2</accession>
<reference evidence="2" key="1">
    <citation type="journal article" date="2021" name="Microb. Physiol.">
        <title>Proteogenomic Insights into the Physiology of Marine, Sulfate-Reducing, Filamentous Desulfonema limicola and Desulfonema magnum.</title>
        <authorList>
            <person name="Schnaars V."/>
            <person name="Wohlbrand L."/>
            <person name="Scheve S."/>
            <person name="Hinrichs C."/>
            <person name="Reinhardt R."/>
            <person name="Rabus R."/>
        </authorList>
    </citation>
    <scope>NUCLEOTIDE SEQUENCE</scope>
    <source>
        <strain evidence="2">5ac10</strain>
    </source>
</reference>
<dbReference type="InterPro" id="IPR002545">
    <property type="entry name" value="CheW-lke_dom"/>
</dbReference>
<dbReference type="GO" id="GO:0007165">
    <property type="term" value="P:signal transduction"/>
    <property type="evidence" value="ECO:0007669"/>
    <property type="project" value="InterPro"/>
</dbReference>
<dbReference type="PANTHER" id="PTHR22617:SF41">
    <property type="entry name" value="CHEMOTAXIS SIGNAL TRANSDUCTION SYSTEM ADAPTOR PROTEIN CHEW"/>
    <property type="match status" value="1"/>
</dbReference>
<organism evidence="2 3">
    <name type="scientific">Desulfonema limicola</name>
    <dbReference type="NCBI Taxonomy" id="45656"/>
    <lineage>
        <taxon>Bacteria</taxon>
        <taxon>Pseudomonadati</taxon>
        <taxon>Thermodesulfobacteriota</taxon>
        <taxon>Desulfobacteria</taxon>
        <taxon>Desulfobacterales</taxon>
        <taxon>Desulfococcaceae</taxon>
        <taxon>Desulfonema</taxon>
    </lineage>
</organism>
<protein>
    <submittedName>
        <fullName evidence="2">Chemotaxis protein</fullName>
    </submittedName>
</protein>
<dbReference type="Proteomes" id="UP000663720">
    <property type="component" value="Chromosome"/>
</dbReference>
<dbReference type="RefSeq" id="WP_207690688.1">
    <property type="nucleotide sequence ID" value="NZ_CP061799.1"/>
</dbReference>
<gene>
    <name evidence="2" type="primary">cheW3</name>
    <name evidence="2" type="ORF">dnl_11180</name>
</gene>
<dbReference type="EMBL" id="CP061799">
    <property type="protein sequence ID" value="QTA78874.1"/>
    <property type="molecule type" value="Genomic_DNA"/>
</dbReference>
<dbReference type="SMART" id="SM00260">
    <property type="entry name" value="CheW"/>
    <property type="match status" value="1"/>
</dbReference>
<dbReference type="Pfam" id="PF01584">
    <property type="entry name" value="CheW"/>
    <property type="match status" value="1"/>
</dbReference>
<sequence>MKDKKNINTNHSNEYLTFKFGKETFAIKITSIKEVINYTKITKVPRLAEHLKGIINLRGNIISIIDVRIKLGIKIMEENLDTCIIITEIQDKDEIIQTGIPADSVQEVLYLSKNQINSSPRVGIKINKDYLKGIGLKNDTPVLILDIEKIIADDNQSENNLY</sequence>
<dbReference type="GO" id="GO:0006935">
    <property type="term" value="P:chemotaxis"/>
    <property type="evidence" value="ECO:0007669"/>
    <property type="project" value="InterPro"/>
</dbReference>
<dbReference type="PROSITE" id="PS50851">
    <property type="entry name" value="CHEW"/>
    <property type="match status" value="1"/>
</dbReference>
<dbReference type="InterPro" id="IPR039315">
    <property type="entry name" value="CheW"/>
</dbReference>
<dbReference type="Gene3D" id="2.30.30.40">
    <property type="entry name" value="SH3 Domains"/>
    <property type="match status" value="1"/>
</dbReference>
<dbReference type="AlphaFoldDB" id="A0A975B4Z2"/>
<dbReference type="SUPFAM" id="SSF50341">
    <property type="entry name" value="CheW-like"/>
    <property type="match status" value="1"/>
</dbReference>